<dbReference type="OrthoDB" id="10648830at2759"/>
<proteinExistence type="predicted"/>
<dbReference type="AlphaFoldDB" id="A0A8J4W265"/>
<protein>
    <submittedName>
        <fullName evidence="1">Uncharacterized protein</fullName>
    </submittedName>
</protein>
<dbReference type="EMBL" id="JRKL02000861">
    <property type="protein sequence ID" value="KAF3967721.1"/>
    <property type="molecule type" value="Genomic_DNA"/>
</dbReference>
<organism evidence="1 2">
    <name type="scientific">Castanea mollissima</name>
    <name type="common">Chinese chestnut</name>
    <dbReference type="NCBI Taxonomy" id="60419"/>
    <lineage>
        <taxon>Eukaryota</taxon>
        <taxon>Viridiplantae</taxon>
        <taxon>Streptophyta</taxon>
        <taxon>Embryophyta</taxon>
        <taxon>Tracheophyta</taxon>
        <taxon>Spermatophyta</taxon>
        <taxon>Magnoliopsida</taxon>
        <taxon>eudicotyledons</taxon>
        <taxon>Gunneridae</taxon>
        <taxon>Pentapetalae</taxon>
        <taxon>rosids</taxon>
        <taxon>fabids</taxon>
        <taxon>Fagales</taxon>
        <taxon>Fagaceae</taxon>
        <taxon>Castanea</taxon>
    </lineage>
</organism>
<gene>
    <name evidence="1" type="ORF">CMV_008311</name>
</gene>
<evidence type="ECO:0000313" key="2">
    <source>
        <dbReference type="Proteomes" id="UP000737018"/>
    </source>
</evidence>
<name>A0A8J4W265_9ROSI</name>
<comment type="caution">
    <text evidence="1">The sequence shown here is derived from an EMBL/GenBank/DDBJ whole genome shotgun (WGS) entry which is preliminary data.</text>
</comment>
<accession>A0A8J4W265</accession>
<dbReference type="Proteomes" id="UP000737018">
    <property type="component" value="Unassembled WGS sequence"/>
</dbReference>
<sequence>MSSTGQSFSPEEQRTISKHVNGMLEIHKDMSKSIARMEAMIQDSWDQMIKRIKTKERKQKSKRSQVLLKENLERRCATADAYHYYTAAATANLPPLLSKPCLKERDLKGDCFDKLVLFLLCWFRISVPNMRRNAMTEENAGGLLIYFQKQQAKNPSFLYSMQRILKMQISRVVMRKVQRKKKVEVTSCLPQILFLAARVQVPSHQIWFIPCHISIRYMTIVLKVIRQIEKCTRLQELSKVYYAPIRPLECFGLRECKNQVWPP</sequence>
<keyword evidence="2" id="KW-1185">Reference proteome</keyword>
<reference evidence="1" key="1">
    <citation type="submission" date="2020-03" db="EMBL/GenBank/DDBJ databases">
        <title>Castanea mollissima Vanexum genome sequencing.</title>
        <authorList>
            <person name="Staton M."/>
        </authorList>
    </citation>
    <scope>NUCLEOTIDE SEQUENCE</scope>
    <source>
        <tissue evidence="1">Leaf</tissue>
    </source>
</reference>
<evidence type="ECO:0000313" key="1">
    <source>
        <dbReference type="EMBL" id="KAF3967721.1"/>
    </source>
</evidence>